<gene>
    <name evidence="2" type="ORF">HKBW3S03_01422</name>
</gene>
<name>A0A6V8NI40_9ACTN</name>
<sequence length="84" mass="9618">MIYAAYFVLRSAISDSDMRARLAAVYAVLAFLTVPFLVFIVPRVYDSLHPDLELINFVERSFEMDRQMLKVFLAAVFGVSGLYF</sequence>
<comment type="caution">
    <text evidence="2">The sequence shown here is derived from an EMBL/GenBank/DDBJ whole genome shotgun (WGS) entry which is preliminary data.</text>
</comment>
<dbReference type="EMBL" id="BLRU01000178">
    <property type="protein sequence ID" value="GFP19918.1"/>
    <property type="molecule type" value="Genomic_DNA"/>
</dbReference>
<accession>A0A6V8NI40</accession>
<dbReference type="Proteomes" id="UP000574717">
    <property type="component" value="Unassembled WGS sequence"/>
</dbReference>
<protein>
    <submittedName>
        <fullName evidence="2">Heme exporter protein C</fullName>
    </submittedName>
</protein>
<keyword evidence="1" id="KW-0472">Membrane</keyword>
<organism evidence="2 3">
    <name type="scientific">Candidatus Hakubella thermalkaliphila</name>
    <dbReference type="NCBI Taxonomy" id="2754717"/>
    <lineage>
        <taxon>Bacteria</taxon>
        <taxon>Bacillati</taxon>
        <taxon>Actinomycetota</taxon>
        <taxon>Actinomycetota incertae sedis</taxon>
        <taxon>Candidatus Hakubellales</taxon>
        <taxon>Candidatus Hakubellaceae</taxon>
        <taxon>Candidatus Hakubella</taxon>
    </lineage>
</organism>
<keyword evidence="1" id="KW-0812">Transmembrane</keyword>
<evidence type="ECO:0000313" key="3">
    <source>
        <dbReference type="Proteomes" id="UP000574717"/>
    </source>
</evidence>
<evidence type="ECO:0000313" key="2">
    <source>
        <dbReference type="EMBL" id="GFP19918.1"/>
    </source>
</evidence>
<proteinExistence type="predicted"/>
<feature type="non-terminal residue" evidence="2">
    <location>
        <position position="84"/>
    </location>
</feature>
<keyword evidence="1" id="KW-1133">Transmembrane helix</keyword>
<reference evidence="2 3" key="1">
    <citation type="journal article" date="2020" name="Front. Microbiol.">
        <title>Single-cell genomics of novel Actinobacteria with the Wood-Ljungdahl pathway discovered in a serpentinizing system.</title>
        <authorList>
            <person name="Merino N."/>
            <person name="Kawai M."/>
            <person name="Boyd E.S."/>
            <person name="Colman D.R."/>
            <person name="McGlynn S.E."/>
            <person name="Nealson K.H."/>
            <person name="Kurokawa K."/>
            <person name="Hongoh Y."/>
        </authorList>
    </citation>
    <scope>NUCLEOTIDE SEQUENCE [LARGE SCALE GENOMIC DNA]</scope>
    <source>
        <strain evidence="2 3">S03</strain>
    </source>
</reference>
<dbReference type="AlphaFoldDB" id="A0A6V8NI40"/>
<feature type="transmembrane region" description="Helical" evidence="1">
    <location>
        <begin position="20"/>
        <end position="41"/>
    </location>
</feature>
<evidence type="ECO:0000256" key="1">
    <source>
        <dbReference type="SAM" id="Phobius"/>
    </source>
</evidence>